<gene>
    <name evidence="1" type="ORF">PISMIDRAFT_13393</name>
</gene>
<protein>
    <submittedName>
        <fullName evidence="1">Uncharacterized protein</fullName>
    </submittedName>
</protein>
<sequence length="62" mass="6932">MQDRFKERYNFNDWKTIFDQVFEASCEGTAVKVVRAAMSECGVLNPPSVPDLSSSQALSSDK</sequence>
<dbReference type="AlphaFoldDB" id="A0A0C9Z0I4"/>
<evidence type="ECO:0000313" key="1">
    <source>
        <dbReference type="EMBL" id="KIK19824.1"/>
    </source>
</evidence>
<dbReference type="HOGENOM" id="CLU_2905068_0_0_1"/>
<dbReference type="EMBL" id="KN833777">
    <property type="protein sequence ID" value="KIK19824.1"/>
    <property type="molecule type" value="Genomic_DNA"/>
</dbReference>
<name>A0A0C9Z0I4_9AGAM</name>
<keyword evidence="2" id="KW-1185">Reference proteome</keyword>
<reference evidence="2" key="2">
    <citation type="submission" date="2015-01" db="EMBL/GenBank/DDBJ databases">
        <title>Evolutionary Origins and Diversification of the Mycorrhizal Mutualists.</title>
        <authorList>
            <consortium name="DOE Joint Genome Institute"/>
            <consortium name="Mycorrhizal Genomics Consortium"/>
            <person name="Kohler A."/>
            <person name="Kuo A."/>
            <person name="Nagy L.G."/>
            <person name="Floudas D."/>
            <person name="Copeland A."/>
            <person name="Barry K.W."/>
            <person name="Cichocki N."/>
            <person name="Veneault-Fourrey C."/>
            <person name="LaButti K."/>
            <person name="Lindquist E.A."/>
            <person name="Lipzen A."/>
            <person name="Lundell T."/>
            <person name="Morin E."/>
            <person name="Murat C."/>
            <person name="Riley R."/>
            <person name="Ohm R."/>
            <person name="Sun H."/>
            <person name="Tunlid A."/>
            <person name="Henrissat B."/>
            <person name="Grigoriev I.V."/>
            <person name="Hibbett D.S."/>
            <person name="Martin F."/>
        </authorList>
    </citation>
    <scope>NUCLEOTIDE SEQUENCE [LARGE SCALE GENOMIC DNA]</scope>
    <source>
        <strain evidence="2">441</strain>
    </source>
</reference>
<accession>A0A0C9Z0I4</accession>
<reference evidence="1 2" key="1">
    <citation type="submission" date="2014-04" db="EMBL/GenBank/DDBJ databases">
        <authorList>
            <consortium name="DOE Joint Genome Institute"/>
            <person name="Kuo A."/>
            <person name="Kohler A."/>
            <person name="Costa M.D."/>
            <person name="Nagy L.G."/>
            <person name="Floudas D."/>
            <person name="Copeland A."/>
            <person name="Barry K.W."/>
            <person name="Cichocki N."/>
            <person name="Veneault-Fourrey C."/>
            <person name="LaButti K."/>
            <person name="Lindquist E.A."/>
            <person name="Lipzen A."/>
            <person name="Lundell T."/>
            <person name="Morin E."/>
            <person name="Murat C."/>
            <person name="Sun H."/>
            <person name="Tunlid A."/>
            <person name="Henrissat B."/>
            <person name="Grigoriev I.V."/>
            <person name="Hibbett D.S."/>
            <person name="Martin F."/>
            <person name="Nordberg H.P."/>
            <person name="Cantor M.N."/>
            <person name="Hua S.X."/>
        </authorList>
    </citation>
    <scope>NUCLEOTIDE SEQUENCE [LARGE SCALE GENOMIC DNA]</scope>
    <source>
        <strain evidence="1 2">441</strain>
    </source>
</reference>
<proteinExistence type="predicted"/>
<organism evidence="1 2">
    <name type="scientific">Pisolithus microcarpus 441</name>
    <dbReference type="NCBI Taxonomy" id="765257"/>
    <lineage>
        <taxon>Eukaryota</taxon>
        <taxon>Fungi</taxon>
        <taxon>Dikarya</taxon>
        <taxon>Basidiomycota</taxon>
        <taxon>Agaricomycotina</taxon>
        <taxon>Agaricomycetes</taxon>
        <taxon>Agaricomycetidae</taxon>
        <taxon>Boletales</taxon>
        <taxon>Sclerodermatineae</taxon>
        <taxon>Pisolithaceae</taxon>
        <taxon>Pisolithus</taxon>
    </lineage>
</organism>
<dbReference type="Proteomes" id="UP000054018">
    <property type="component" value="Unassembled WGS sequence"/>
</dbReference>
<evidence type="ECO:0000313" key="2">
    <source>
        <dbReference type="Proteomes" id="UP000054018"/>
    </source>
</evidence>